<proteinExistence type="predicted"/>
<comment type="caution">
    <text evidence="1">The sequence shown here is derived from an EMBL/GenBank/DDBJ whole genome shotgun (WGS) entry which is preliminary data.</text>
</comment>
<dbReference type="AlphaFoldDB" id="A0A9W6TTM2"/>
<protein>
    <submittedName>
        <fullName evidence="1">Unnamed protein product</fullName>
    </submittedName>
</protein>
<reference evidence="1" key="1">
    <citation type="submission" date="2023-04" db="EMBL/GenBank/DDBJ databases">
        <title>Phytophthora lilii NBRC 32176.</title>
        <authorList>
            <person name="Ichikawa N."/>
            <person name="Sato H."/>
            <person name="Tonouchi N."/>
        </authorList>
    </citation>
    <scope>NUCLEOTIDE SEQUENCE</scope>
    <source>
        <strain evidence="1">NBRC 32176</strain>
    </source>
</reference>
<sequence length="223" mass="24989">MACGKFYVQSCGLFWYIHNYECVVAECVVILTWCVFKLFRLLSTVYLVQTALPAFICAKRPTQAVFSLIIHRPRIAGGNLTIPIDAAVRLVKCSRREAAYNTIRLRYGETRKCLILRASNSLEREKWLVGIIQSIAAAQDLDNAPTSCLYENTANVSLSSRQTRRAMARQSIDAAQPSKAKSAEHIDPANKLAAKLSRSMLQLPFSYPEDAATNKEITLTHYI</sequence>
<organism evidence="1 2">
    <name type="scientific">Phytophthora lilii</name>
    <dbReference type="NCBI Taxonomy" id="2077276"/>
    <lineage>
        <taxon>Eukaryota</taxon>
        <taxon>Sar</taxon>
        <taxon>Stramenopiles</taxon>
        <taxon>Oomycota</taxon>
        <taxon>Peronosporomycetes</taxon>
        <taxon>Peronosporales</taxon>
        <taxon>Peronosporaceae</taxon>
        <taxon>Phytophthora</taxon>
    </lineage>
</organism>
<keyword evidence="2" id="KW-1185">Reference proteome</keyword>
<evidence type="ECO:0000313" key="1">
    <source>
        <dbReference type="EMBL" id="GMF18998.1"/>
    </source>
</evidence>
<accession>A0A9W6TTM2</accession>
<evidence type="ECO:0000313" key="2">
    <source>
        <dbReference type="Proteomes" id="UP001165083"/>
    </source>
</evidence>
<name>A0A9W6TTM2_9STRA</name>
<gene>
    <name evidence="1" type="ORF">Plil01_000719800</name>
</gene>
<dbReference type="EMBL" id="BSXW01000332">
    <property type="protein sequence ID" value="GMF18998.1"/>
    <property type="molecule type" value="Genomic_DNA"/>
</dbReference>
<dbReference type="OrthoDB" id="165643at2759"/>
<dbReference type="Proteomes" id="UP001165083">
    <property type="component" value="Unassembled WGS sequence"/>
</dbReference>